<name>A0ABQ5XTI1_9GAMM</name>
<keyword evidence="2" id="KW-1003">Cell membrane</keyword>
<comment type="caution">
    <text evidence="6">The sequence shown here is derived from an EMBL/GenBank/DDBJ whole genome shotgun (WGS) entry which is preliminary data.</text>
</comment>
<organism evidence="6 7">
    <name type="scientific">Dyella acidisoli</name>
    <dbReference type="NCBI Taxonomy" id="1867834"/>
    <lineage>
        <taxon>Bacteria</taxon>
        <taxon>Pseudomonadati</taxon>
        <taxon>Pseudomonadota</taxon>
        <taxon>Gammaproteobacteria</taxon>
        <taxon>Lysobacterales</taxon>
        <taxon>Rhodanobacteraceae</taxon>
        <taxon>Dyella</taxon>
    </lineage>
</organism>
<dbReference type="InterPro" id="IPR022781">
    <property type="entry name" value="Flagellar_biosynth_FliO"/>
</dbReference>
<evidence type="ECO:0000313" key="7">
    <source>
        <dbReference type="Proteomes" id="UP001156670"/>
    </source>
</evidence>
<evidence type="ECO:0000256" key="4">
    <source>
        <dbReference type="ARBA" id="ARBA00022989"/>
    </source>
</evidence>
<protein>
    <submittedName>
        <fullName evidence="6">Uncharacterized protein</fullName>
    </submittedName>
</protein>
<gene>
    <name evidence="6" type="ORF">GCM10007901_26000</name>
</gene>
<accession>A0ABQ5XTI1</accession>
<dbReference type="Pfam" id="PF04347">
    <property type="entry name" value="FliO"/>
    <property type="match status" value="1"/>
</dbReference>
<dbReference type="EMBL" id="BSOB01000022">
    <property type="protein sequence ID" value="GLQ93649.1"/>
    <property type="molecule type" value="Genomic_DNA"/>
</dbReference>
<comment type="subcellular location">
    <subcellularLocation>
        <location evidence="1">Cell membrane</location>
    </subcellularLocation>
</comment>
<evidence type="ECO:0000256" key="1">
    <source>
        <dbReference type="ARBA" id="ARBA00004236"/>
    </source>
</evidence>
<dbReference type="Proteomes" id="UP001156670">
    <property type="component" value="Unassembled WGS sequence"/>
</dbReference>
<evidence type="ECO:0000256" key="2">
    <source>
        <dbReference type="ARBA" id="ARBA00022475"/>
    </source>
</evidence>
<keyword evidence="4" id="KW-1133">Transmembrane helix</keyword>
<keyword evidence="3" id="KW-0812">Transmembrane</keyword>
<evidence type="ECO:0000256" key="3">
    <source>
        <dbReference type="ARBA" id="ARBA00022692"/>
    </source>
</evidence>
<proteinExistence type="predicted"/>
<evidence type="ECO:0000256" key="5">
    <source>
        <dbReference type="ARBA" id="ARBA00023136"/>
    </source>
</evidence>
<keyword evidence="7" id="KW-1185">Reference proteome</keyword>
<reference evidence="7" key="1">
    <citation type="journal article" date="2019" name="Int. J. Syst. Evol. Microbiol.">
        <title>The Global Catalogue of Microorganisms (GCM) 10K type strain sequencing project: providing services to taxonomists for standard genome sequencing and annotation.</title>
        <authorList>
            <consortium name="The Broad Institute Genomics Platform"/>
            <consortium name="The Broad Institute Genome Sequencing Center for Infectious Disease"/>
            <person name="Wu L."/>
            <person name="Ma J."/>
        </authorList>
    </citation>
    <scope>NUCLEOTIDE SEQUENCE [LARGE SCALE GENOMIC DNA]</scope>
    <source>
        <strain evidence="7">NBRC 111980</strain>
    </source>
</reference>
<evidence type="ECO:0000313" key="6">
    <source>
        <dbReference type="EMBL" id="GLQ93649.1"/>
    </source>
</evidence>
<keyword evidence="5" id="KW-0472">Membrane</keyword>
<sequence length="49" mass="5322">MKVVQAVAVGARERVVVLDAQGRRFMLGVTPSKIELLAELRAMDTTTPP</sequence>